<evidence type="ECO:0000259" key="14">
    <source>
        <dbReference type="PROSITE" id="PS50902"/>
    </source>
</evidence>
<keyword evidence="9 13" id="KW-0560">Oxidoreductase</keyword>
<feature type="binding site" evidence="13">
    <location>
        <begin position="514"/>
        <end position="515"/>
    </location>
    <ligand>
        <name>NADP(+)</name>
        <dbReference type="ChEBI" id="CHEBI:58349"/>
    </ligand>
</feature>
<dbReference type="InterPro" id="IPR001709">
    <property type="entry name" value="Flavoprot_Pyr_Nucl_cyt_Rdtase"/>
</dbReference>
<dbReference type="FunFam" id="1.20.990.10:FF:000008">
    <property type="entry name" value="NADPH-dependent diflavin oxidoreductase 1"/>
    <property type="match status" value="1"/>
</dbReference>
<comment type="similarity">
    <text evidence="13">Belongs to the NADPH-dependent diflavin oxidoreductase NDOR1 family.</text>
</comment>
<keyword evidence="17" id="KW-1185">Reference proteome</keyword>
<evidence type="ECO:0000256" key="10">
    <source>
        <dbReference type="ARBA" id="ARBA00052174"/>
    </source>
</evidence>
<evidence type="ECO:0000256" key="4">
    <source>
        <dbReference type="ARBA" id="ARBA00022490"/>
    </source>
</evidence>
<accession>A0A9P0JPI7</accession>
<comment type="cofactor">
    <cofactor evidence="1 13">
        <name>FMN</name>
        <dbReference type="ChEBI" id="CHEBI:58210"/>
    </cofactor>
</comment>
<dbReference type="GO" id="GO:0005829">
    <property type="term" value="C:cytosol"/>
    <property type="evidence" value="ECO:0007669"/>
    <property type="project" value="UniProtKB-ARBA"/>
</dbReference>
<dbReference type="InterPro" id="IPR008254">
    <property type="entry name" value="Flavodoxin/NO_synth"/>
</dbReference>
<keyword evidence="4 13" id="KW-0963">Cytoplasm</keyword>
<dbReference type="PRINTS" id="PR00369">
    <property type="entry name" value="FLAVODOXIN"/>
</dbReference>
<comment type="function">
    <text evidence="13">NADPH-dependent reductase which is a central component of the cytosolic iron-sulfur (Fe-S) protein assembly (CIA) machinery. Transfers electrons from NADPH via its FAD and FMN prosthetic groups to the [2Fe-2S] cluster of the anamorsin/DRE2 homolog, another key component of the CIA machinery. In turn, this reduced cluster provides electrons for assembly of cytosolic iron-sulfur cluster proteins.</text>
</comment>
<comment type="cofactor">
    <cofactor evidence="2 13">
        <name>FAD</name>
        <dbReference type="ChEBI" id="CHEBI:57692"/>
    </cofactor>
</comment>
<feature type="binding site" evidence="13">
    <location>
        <position position="456"/>
    </location>
    <ligand>
        <name>NADP(+)</name>
        <dbReference type="ChEBI" id="CHEBI:58349"/>
    </ligand>
</feature>
<dbReference type="InterPro" id="IPR017927">
    <property type="entry name" value="FAD-bd_FR_type"/>
</dbReference>
<dbReference type="GO" id="GO:0010181">
    <property type="term" value="F:FMN binding"/>
    <property type="evidence" value="ECO:0007669"/>
    <property type="project" value="UniProtKB-UniRule"/>
</dbReference>
<feature type="binding site" evidence="13">
    <location>
        <begin position="520"/>
        <end position="524"/>
    </location>
    <ligand>
        <name>NADP(+)</name>
        <dbReference type="ChEBI" id="CHEBI:58349"/>
    </ligand>
</feature>
<evidence type="ECO:0000313" key="17">
    <source>
        <dbReference type="Proteomes" id="UP001152888"/>
    </source>
</evidence>
<dbReference type="PROSITE" id="PS51384">
    <property type="entry name" value="FAD_FR"/>
    <property type="match status" value="1"/>
</dbReference>
<comment type="similarity">
    <text evidence="13">In the N-terminal section; belongs to the flavodoxin family.</text>
</comment>
<keyword evidence="8 13" id="KW-0521">NADP</keyword>
<dbReference type="GO" id="GO:0160246">
    <property type="term" value="F:NADPH-iron-sulfur [2Fe-2S] protein oxidoreductase activity"/>
    <property type="evidence" value="ECO:0007669"/>
    <property type="project" value="InterPro"/>
</dbReference>
<comment type="catalytic activity">
    <reaction evidence="10">
        <text>2 oxidized [2Fe-2S]-[protein] + NADPH = 2 reduced [2Fe-2S]-[protein] + NADP(+) + H(+)</text>
        <dbReference type="Rhea" id="RHEA:67716"/>
        <dbReference type="Rhea" id="RHEA-COMP:17327"/>
        <dbReference type="Rhea" id="RHEA-COMP:17328"/>
        <dbReference type="ChEBI" id="CHEBI:15378"/>
        <dbReference type="ChEBI" id="CHEBI:33737"/>
        <dbReference type="ChEBI" id="CHEBI:33738"/>
        <dbReference type="ChEBI" id="CHEBI:57783"/>
        <dbReference type="ChEBI" id="CHEBI:58349"/>
    </reaction>
    <physiologicalReaction direction="left-to-right" evidence="10">
        <dbReference type="Rhea" id="RHEA:67717"/>
    </physiologicalReaction>
</comment>
<dbReference type="GO" id="GO:0016651">
    <property type="term" value="F:oxidoreductase activity, acting on NAD(P)H"/>
    <property type="evidence" value="ECO:0007669"/>
    <property type="project" value="UniProtKB-UniRule"/>
</dbReference>
<dbReference type="PANTHER" id="PTHR19384:SF10">
    <property type="entry name" value="NADPH-DEPENDENT DIFLAVIN OXIDOREDUCTASE 1"/>
    <property type="match status" value="1"/>
</dbReference>
<name>A0A9P0JPI7_ACAOB</name>
<dbReference type="FunFam" id="3.40.50.360:FF:000015">
    <property type="entry name" value="NADPH-dependent diflavin oxidoreductase 1"/>
    <property type="match status" value="1"/>
</dbReference>
<dbReference type="InterPro" id="IPR017938">
    <property type="entry name" value="Riboflavin_synthase-like_b-brl"/>
</dbReference>
<feature type="binding site" evidence="13">
    <location>
        <position position="594"/>
    </location>
    <ligand>
        <name>FAD</name>
        <dbReference type="ChEBI" id="CHEBI:57692"/>
    </ligand>
</feature>
<dbReference type="InterPro" id="IPR028879">
    <property type="entry name" value="NDOR1"/>
</dbReference>
<evidence type="ECO:0000256" key="5">
    <source>
        <dbReference type="ARBA" id="ARBA00022630"/>
    </source>
</evidence>
<dbReference type="HAMAP" id="MF_03178">
    <property type="entry name" value="NDOR1"/>
    <property type="match status" value="1"/>
</dbReference>
<evidence type="ECO:0000256" key="11">
    <source>
        <dbReference type="ARBA" id="ARBA00059862"/>
    </source>
</evidence>
<evidence type="ECO:0000256" key="6">
    <source>
        <dbReference type="ARBA" id="ARBA00022643"/>
    </source>
</evidence>
<comment type="caution">
    <text evidence="16">The sequence shown here is derived from an EMBL/GenBank/DDBJ whole genome shotgun (WGS) entry which is preliminary data.</text>
</comment>
<evidence type="ECO:0000256" key="9">
    <source>
        <dbReference type="ARBA" id="ARBA00023002"/>
    </source>
</evidence>
<keyword evidence="7 13" id="KW-0274">FAD</keyword>
<dbReference type="Pfam" id="PF00667">
    <property type="entry name" value="FAD_binding_1"/>
    <property type="match status" value="1"/>
</dbReference>
<feature type="binding site" evidence="13">
    <location>
        <begin position="381"/>
        <end position="384"/>
    </location>
    <ligand>
        <name>FAD</name>
        <dbReference type="ChEBI" id="CHEBI:57692"/>
    </ligand>
</feature>
<dbReference type="InterPro" id="IPR023173">
    <property type="entry name" value="NADPH_Cyt_P450_Rdtase_alpha"/>
</dbReference>
<comment type="subcellular location">
    <subcellularLocation>
        <location evidence="3 13">Cytoplasm</location>
    </subcellularLocation>
</comment>
<dbReference type="GO" id="GO:0050661">
    <property type="term" value="F:NADP binding"/>
    <property type="evidence" value="ECO:0007669"/>
    <property type="project" value="UniProtKB-UniRule"/>
</dbReference>
<dbReference type="InterPro" id="IPR001094">
    <property type="entry name" value="Flavdoxin-like"/>
</dbReference>
<dbReference type="Proteomes" id="UP001152888">
    <property type="component" value="Unassembled WGS sequence"/>
</dbReference>
<dbReference type="GO" id="GO:0016226">
    <property type="term" value="P:iron-sulfur cluster assembly"/>
    <property type="evidence" value="ECO:0007669"/>
    <property type="project" value="UniProtKB-UniRule"/>
</dbReference>
<evidence type="ECO:0000256" key="8">
    <source>
        <dbReference type="ARBA" id="ARBA00022857"/>
    </source>
</evidence>
<feature type="binding site" evidence="13">
    <location>
        <begin position="415"/>
        <end position="418"/>
    </location>
    <ligand>
        <name>FAD</name>
        <dbReference type="ChEBI" id="CHEBI:57692"/>
    </ligand>
</feature>
<organism evidence="16 17">
    <name type="scientific">Acanthoscelides obtectus</name>
    <name type="common">Bean weevil</name>
    <name type="synonym">Bruchus obtectus</name>
    <dbReference type="NCBI Taxonomy" id="200917"/>
    <lineage>
        <taxon>Eukaryota</taxon>
        <taxon>Metazoa</taxon>
        <taxon>Ecdysozoa</taxon>
        <taxon>Arthropoda</taxon>
        <taxon>Hexapoda</taxon>
        <taxon>Insecta</taxon>
        <taxon>Pterygota</taxon>
        <taxon>Neoptera</taxon>
        <taxon>Endopterygota</taxon>
        <taxon>Coleoptera</taxon>
        <taxon>Polyphaga</taxon>
        <taxon>Cucujiformia</taxon>
        <taxon>Chrysomeloidea</taxon>
        <taxon>Chrysomelidae</taxon>
        <taxon>Bruchinae</taxon>
        <taxon>Bruchini</taxon>
        <taxon>Acanthoscelides</taxon>
    </lineage>
</organism>
<dbReference type="GO" id="GO:0005634">
    <property type="term" value="C:nucleus"/>
    <property type="evidence" value="ECO:0007669"/>
    <property type="project" value="UniProtKB-ARBA"/>
</dbReference>
<feature type="domain" description="Flavodoxin-like" evidence="14">
    <location>
        <begin position="8"/>
        <end position="152"/>
    </location>
</feature>
<protein>
    <recommendedName>
        <fullName evidence="13">NADPH-dependent diflavin oxidoreductase 1</fullName>
        <ecNumber evidence="13">1.18.1.-</ecNumber>
    </recommendedName>
    <alternativeName>
        <fullName evidence="13">NADPH-dependent FMN and FAD-containing oxidoreductase</fullName>
    </alternativeName>
</protein>
<dbReference type="Gene3D" id="1.20.990.10">
    <property type="entry name" value="NADPH-cytochrome p450 Reductase, Chain A, domain 3"/>
    <property type="match status" value="1"/>
</dbReference>
<dbReference type="EMBL" id="CAKOFQ010006672">
    <property type="protein sequence ID" value="CAH1957624.1"/>
    <property type="molecule type" value="Genomic_DNA"/>
</dbReference>
<comment type="similarity">
    <text evidence="13">In the C-terminal section; belongs to the flavoprotein pyridine nucleotide cytochrome reductase family.</text>
</comment>
<dbReference type="InterPro" id="IPR029039">
    <property type="entry name" value="Flavoprotein-like_sf"/>
</dbReference>
<dbReference type="InterPro" id="IPR039261">
    <property type="entry name" value="FNR_nucleotide-bd"/>
</dbReference>
<comment type="subunit">
    <text evidence="12">Interacts with CIAPIN1; as part of the cytosolic iron-sulfur (Fe-S) protein assembly (CIA) machinery. Interacts with DCPS.</text>
</comment>
<keyword evidence="6 13" id="KW-0288">FMN</keyword>
<evidence type="ECO:0000256" key="7">
    <source>
        <dbReference type="ARBA" id="ARBA00022827"/>
    </source>
</evidence>
<evidence type="ECO:0000259" key="15">
    <source>
        <dbReference type="PROSITE" id="PS51384"/>
    </source>
</evidence>
<dbReference type="Pfam" id="PF00258">
    <property type="entry name" value="Flavodoxin_1"/>
    <property type="match status" value="1"/>
</dbReference>
<evidence type="ECO:0000313" key="16">
    <source>
        <dbReference type="EMBL" id="CAH1957624.1"/>
    </source>
</evidence>
<dbReference type="InterPro" id="IPR001433">
    <property type="entry name" value="OxRdtase_FAD/NAD-bd"/>
</dbReference>
<dbReference type="OrthoDB" id="1856718at2759"/>
<feature type="domain" description="FAD-binding FR-type" evidence="15">
    <location>
        <begin position="202"/>
        <end position="442"/>
    </location>
</feature>
<comment type="function">
    <text evidence="11">NADPH-dependent reductase which is a central component of the cytosolic iron-sulfur (Fe-S) protein assembly (CIA) machinery. Transfers electrons from NADPH via its FAD and FMN prosthetic groups to the [2Fe-2S] cluster of CIAPIN1, another key component of the CIA machinery. In turn, this reduced cluster provides electrons for assembly of cytosolic iron-sulfur cluster proteins. It can also reduce the [2Fe-2S] cluster of CISD1 and activate this protein implicated in Fe/S cluster repair. In vitro can fully activate methionine synthase/MTR in the presence of soluble cytochrome b5/CYB5A.</text>
</comment>
<dbReference type="AlphaFoldDB" id="A0A9P0JPI7"/>
<feature type="binding site" evidence="13">
    <location>
        <position position="349"/>
    </location>
    <ligand>
        <name>FAD</name>
        <dbReference type="ChEBI" id="CHEBI:57692"/>
    </ligand>
</feature>
<keyword evidence="5 13" id="KW-0285">Flavoprotein</keyword>
<feature type="binding site" evidence="13">
    <location>
        <position position="134"/>
    </location>
    <ligand>
        <name>FMN</name>
        <dbReference type="ChEBI" id="CHEBI:58210"/>
    </ligand>
</feature>
<comment type="caution">
    <text evidence="13">Lacks conserved residue(s) required for the propagation of feature annotation.</text>
</comment>
<sequence length="595" mass="68314">MTFSNERLAILYGSQTGNAQDLAERIWRESKRFYFKAVLRALDEYNVLDLVNEKCVIFICSTTGQGEEPDNMKTFWKFLLRKSLPRGVLSNLRVAVFGLGDSSYTKFNFAAKRLYKRLLNLGATAIVELGLGDDQHDLGYDAAADPWMANVWKELLLLYPLPSGVQPLPKDYIFRPRWKVSATALDVDVNRQNSIYYCVKTGNEFDSTVLENKRLTDASHFQDVRLIRFNTDGKHYNPGDILALRPKNLQWIVDEFMDVLSSNGVDIPPDSVFTLQQNDPDVPIPDVLRYKVTFSQLCLEYFDLLSIPRRQTFQVLAQLTDSELEKEKCLEFTTAEGQEELFSYVNRPRRNIVEVLRDFPNATKNLTTDVLFEILPPIKPREFSIASSFKLSPNEIHILVAVVRFKTKLAKERVGLCSNFLADLKKHDRASVWINKGSFKFPSDLDTPVIMVGPGTGVATFRSYILERISEGTATKDNLILFYGCRYRNMDFLCGQDFEELAEAHKMTFVTAFSREQYEKVYVQHKIIEHKEIVWKALQKKAYVYVAGNSKNMPQSVREAFTEVCIDIGGMTKEKAVHFMDIMDKTGRYQTECWS</sequence>
<evidence type="ECO:0000256" key="1">
    <source>
        <dbReference type="ARBA" id="ARBA00001917"/>
    </source>
</evidence>
<evidence type="ECO:0000256" key="2">
    <source>
        <dbReference type="ARBA" id="ARBA00001974"/>
    </source>
</evidence>
<dbReference type="Gene3D" id="3.40.50.360">
    <property type="match status" value="1"/>
</dbReference>
<dbReference type="Gene3D" id="2.40.30.10">
    <property type="entry name" value="Translation factors"/>
    <property type="match status" value="1"/>
</dbReference>
<proteinExistence type="inferred from homology"/>
<dbReference type="PROSITE" id="PS50902">
    <property type="entry name" value="FLAVODOXIN_LIKE"/>
    <property type="match status" value="1"/>
</dbReference>
<evidence type="ECO:0000256" key="13">
    <source>
        <dbReference type="HAMAP-Rule" id="MF_03178"/>
    </source>
</evidence>
<reference evidence="16" key="1">
    <citation type="submission" date="2022-03" db="EMBL/GenBank/DDBJ databases">
        <authorList>
            <person name="Sayadi A."/>
        </authorList>
    </citation>
    <scope>NUCLEOTIDE SEQUENCE</scope>
</reference>
<dbReference type="InterPro" id="IPR003097">
    <property type="entry name" value="CysJ-like_FAD-binding"/>
</dbReference>
<feature type="binding site" evidence="13">
    <location>
        <begin position="14"/>
        <end position="19"/>
    </location>
    <ligand>
        <name>FMN</name>
        <dbReference type="ChEBI" id="CHEBI:58210"/>
    </ligand>
</feature>
<evidence type="ECO:0000256" key="12">
    <source>
        <dbReference type="ARBA" id="ARBA00063044"/>
    </source>
</evidence>
<evidence type="ECO:0000256" key="3">
    <source>
        <dbReference type="ARBA" id="ARBA00004496"/>
    </source>
</evidence>
<dbReference type="FunFam" id="3.40.50.80:FF:000032">
    <property type="entry name" value="NADPH-dependent diflavin oxidoreductase 1"/>
    <property type="match status" value="1"/>
</dbReference>
<dbReference type="SUPFAM" id="SSF52218">
    <property type="entry name" value="Flavoproteins"/>
    <property type="match status" value="1"/>
</dbReference>
<dbReference type="PRINTS" id="PR00371">
    <property type="entry name" value="FPNCR"/>
</dbReference>
<dbReference type="SUPFAM" id="SSF52343">
    <property type="entry name" value="Ferredoxin reductase-like, C-terminal NADP-linked domain"/>
    <property type="match status" value="1"/>
</dbReference>
<dbReference type="SUPFAM" id="SSF63380">
    <property type="entry name" value="Riboflavin synthase domain-like"/>
    <property type="match status" value="1"/>
</dbReference>
<feature type="binding site" evidence="13">
    <location>
        <begin position="61"/>
        <end position="64"/>
    </location>
    <ligand>
        <name>FMN</name>
        <dbReference type="ChEBI" id="CHEBI:58210"/>
    </ligand>
</feature>
<dbReference type="EC" id="1.18.1.-" evidence="13"/>
<feature type="binding site" evidence="13">
    <location>
        <begin position="99"/>
        <end position="108"/>
    </location>
    <ligand>
        <name>FMN</name>
        <dbReference type="ChEBI" id="CHEBI:58210"/>
    </ligand>
</feature>
<dbReference type="GO" id="GO:0050660">
    <property type="term" value="F:flavin adenine dinucleotide binding"/>
    <property type="evidence" value="ECO:0007669"/>
    <property type="project" value="UniProtKB-UniRule"/>
</dbReference>
<dbReference type="Gene3D" id="3.40.50.80">
    <property type="entry name" value="Nucleotide-binding domain of ferredoxin-NADP reductase (FNR) module"/>
    <property type="match status" value="1"/>
</dbReference>
<dbReference type="Pfam" id="PF00175">
    <property type="entry name" value="NAD_binding_1"/>
    <property type="match status" value="1"/>
</dbReference>
<dbReference type="PANTHER" id="PTHR19384">
    <property type="entry name" value="NITRIC OXIDE SYNTHASE-RELATED"/>
    <property type="match status" value="1"/>
</dbReference>
<gene>
    <name evidence="16" type="ORF">ACAOBT_LOCUS2201</name>
</gene>